<evidence type="ECO:0000256" key="1">
    <source>
        <dbReference type="SAM" id="SignalP"/>
    </source>
</evidence>
<evidence type="ECO:0000313" key="2">
    <source>
        <dbReference type="EMBL" id="RIA47736.1"/>
    </source>
</evidence>
<proteinExistence type="predicted"/>
<keyword evidence="3" id="KW-1185">Reference proteome</keyword>
<dbReference type="EMBL" id="QXDF01000002">
    <property type="protein sequence ID" value="RIA47736.1"/>
    <property type="molecule type" value="Genomic_DNA"/>
</dbReference>
<keyword evidence="1" id="KW-0732">Signal</keyword>
<dbReference type="OrthoDB" id="6402875at2"/>
<protein>
    <recommendedName>
        <fullName evidence="4">Metalloprotease</fullName>
    </recommendedName>
</protein>
<sequence length="177" mass="19124">MRTLLAIALIGGVTAAGLAATAALRHLYADPTPEQYLAFIEGKGEIVPAGALEIDGARFSCGHRPTVVADTLDDYAAAYYGFLILNEKRFSKLPMTLKRYVYAHECAHQYVGRGELAADCYAVRKGRREGWLDAQGVDTICGFIGQAKASPRHPAGPKRCEYIRACFSDSPVANTAL</sequence>
<evidence type="ECO:0008006" key="4">
    <source>
        <dbReference type="Google" id="ProtNLM"/>
    </source>
</evidence>
<feature type="chain" id="PRO_5017391346" description="Metalloprotease" evidence="1">
    <location>
        <begin position="20"/>
        <end position="177"/>
    </location>
</feature>
<organism evidence="2 3">
    <name type="scientific">Dichotomicrobium thermohalophilum</name>
    <dbReference type="NCBI Taxonomy" id="933063"/>
    <lineage>
        <taxon>Bacteria</taxon>
        <taxon>Pseudomonadati</taxon>
        <taxon>Pseudomonadota</taxon>
        <taxon>Alphaproteobacteria</taxon>
        <taxon>Hyphomicrobiales</taxon>
        <taxon>Hyphomicrobiaceae</taxon>
        <taxon>Dichotomicrobium</taxon>
    </lineage>
</organism>
<comment type="caution">
    <text evidence="2">The sequence shown here is derived from an EMBL/GenBank/DDBJ whole genome shotgun (WGS) entry which is preliminary data.</text>
</comment>
<feature type="signal peptide" evidence="1">
    <location>
        <begin position="1"/>
        <end position="19"/>
    </location>
</feature>
<dbReference type="AlphaFoldDB" id="A0A397PDZ9"/>
<reference evidence="2 3" key="1">
    <citation type="submission" date="2018-08" db="EMBL/GenBank/DDBJ databases">
        <title>Genomic Encyclopedia of Archaeal and Bacterial Type Strains, Phase II (KMG-II): from individual species to whole genera.</title>
        <authorList>
            <person name="Goeker M."/>
        </authorList>
    </citation>
    <scope>NUCLEOTIDE SEQUENCE [LARGE SCALE GENOMIC DNA]</scope>
    <source>
        <strain evidence="2 3">DSM 5002</strain>
    </source>
</reference>
<evidence type="ECO:0000313" key="3">
    <source>
        <dbReference type="Proteomes" id="UP000266273"/>
    </source>
</evidence>
<dbReference type="RefSeq" id="WP_119062095.1">
    <property type="nucleotide sequence ID" value="NZ_QXDF01000002.1"/>
</dbReference>
<gene>
    <name evidence="2" type="ORF">BXY53_2303</name>
</gene>
<accession>A0A397PDZ9</accession>
<name>A0A397PDZ9_9HYPH</name>
<dbReference type="Proteomes" id="UP000266273">
    <property type="component" value="Unassembled WGS sequence"/>
</dbReference>